<organism evidence="1 2">
    <name type="scientific">Vespula squamosa</name>
    <name type="common">Southern yellow jacket</name>
    <name type="synonym">Wasp</name>
    <dbReference type="NCBI Taxonomy" id="30214"/>
    <lineage>
        <taxon>Eukaryota</taxon>
        <taxon>Metazoa</taxon>
        <taxon>Ecdysozoa</taxon>
        <taxon>Arthropoda</taxon>
        <taxon>Hexapoda</taxon>
        <taxon>Insecta</taxon>
        <taxon>Pterygota</taxon>
        <taxon>Neoptera</taxon>
        <taxon>Endopterygota</taxon>
        <taxon>Hymenoptera</taxon>
        <taxon>Apocrita</taxon>
        <taxon>Aculeata</taxon>
        <taxon>Vespoidea</taxon>
        <taxon>Vespidae</taxon>
        <taxon>Vespinae</taxon>
        <taxon>Vespula</taxon>
    </lineage>
</organism>
<evidence type="ECO:0000313" key="1">
    <source>
        <dbReference type="EMBL" id="KAL2731054.1"/>
    </source>
</evidence>
<dbReference type="Proteomes" id="UP001607302">
    <property type="component" value="Unassembled WGS sequence"/>
</dbReference>
<feature type="non-terminal residue" evidence="1">
    <location>
        <position position="124"/>
    </location>
</feature>
<sequence>MVGRLIDVFTSANEVPAISAKEGELATTSIRISGQERRRTPGTAETSERLITRIAPRTLPIAAGTLSHILSRPFFSICAIHPRRICMNRRFEACSAKLLVFLRNRLEKPYGFFLQLPTFPPISA</sequence>
<proteinExistence type="predicted"/>
<accession>A0ABD2BEF7</accession>
<name>A0ABD2BEF7_VESSQ</name>
<gene>
    <name evidence="1" type="ORF">V1478_005467</name>
</gene>
<evidence type="ECO:0000313" key="2">
    <source>
        <dbReference type="Proteomes" id="UP001607302"/>
    </source>
</evidence>
<dbReference type="AlphaFoldDB" id="A0ABD2BEF7"/>
<protein>
    <submittedName>
        <fullName evidence="1">Uncharacterized protein</fullName>
    </submittedName>
</protein>
<comment type="caution">
    <text evidence="1">The sequence shown here is derived from an EMBL/GenBank/DDBJ whole genome shotgun (WGS) entry which is preliminary data.</text>
</comment>
<reference evidence="1 2" key="1">
    <citation type="journal article" date="2024" name="Ann. Entomol. Soc. Am.">
        <title>Genomic analyses of the southern and eastern yellowjacket wasps (Hymenoptera: Vespidae) reveal evolutionary signatures of social life.</title>
        <authorList>
            <person name="Catto M.A."/>
            <person name="Caine P.B."/>
            <person name="Orr S.E."/>
            <person name="Hunt B.G."/>
            <person name="Goodisman M.A.D."/>
        </authorList>
    </citation>
    <scope>NUCLEOTIDE SEQUENCE [LARGE SCALE GENOMIC DNA]</scope>
    <source>
        <strain evidence="1">233</strain>
        <tissue evidence="1">Head and thorax</tissue>
    </source>
</reference>
<dbReference type="EMBL" id="JAUDFV010000110">
    <property type="protein sequence ID" value="KAL2731054.1"/>
    <property type="molecule type" value="Genomic_DNA"/>
</dbReference>
<keyword evidence="2" id="KW-1185">Reference proteome</keyword>